<dbReference type="SUPFAM" id="SSF47413">
    <property type="entry name" value="lambda repressor-like DNA-binding domains"/>
    <property type="match status" value="1"/>
</dbReference>
<feature type="domain" description="HTH cro/C1-type" evidence="3">
    <location>
        <begin position="7"/>
        <end position="67"/>
    </location>
</feature>
<dbReference type="STRING" id="709986.Deima_3072"/>
<dbReference type="InterPro" id="IPR013229">
    <property type="entry name" value="PEGA"/>
</dbReference>
<protein>
    <submittedName>
        <fullName evidence="4">Transcriptional regulator, XRE family</fullName>
    </submittedName>
</protein>
<dbReference type="InterPro" id="IPR001387">
    <property type="entry name" value="Cro/C1-type_HTH"/>
</dbReference>
<evidence type="ECO:0000259" key="3">
    <source>
        <dbReference type="PROSITE" id="PS50943"/>
    </source>
</evidence>
<sequence length="324" mass="34462">MKFAEQLKHAREQRGLTLADLAQRTHIRTDYLAALEAGDLSALPERTYTRAYVQQLARTLGLDPAPLLADFDAHVPRAASDTPTITRPTIRTRPRRALPTGLIAGTLSALLAVGVLGYFGYTAWIARPAQTSDATTPAPTAPATQVKLTLRTQPEGARVYLDNRFLGLTPVSGFPLDARDTANLRVEYGGFKTIEERIPLQRNVAYTVKLQRGSGTTALVPVTPPPPKPTTPVAATGTPTPDAVPTPAATPATGVRLTFTGRSWVRVTQAGRTLYEGIPTPGSTRDFPSGVMVRAGNPTAVQVSVNGQTAEAFGASASALTRTF</sequence>
<reference evidence="5" key="2">
    <citation type="submission" date="2011-01" db="EMBL/GenBank/DDBJ databases">
        <title>The complete genome of Deinococcus maricopensis DSM 21211.</title>
        <authorList>
            <consortium name="US DOE Joint Genome Institute (JGI-PGF)"/>
            <person name="Lucas S."/>
            <person name="Copeland A."/>
            <person name="Lapidus A."/>
            <person name="Goodwin L."/>
            <person name="Pitluck S."/>
            <person name="Kyrpides N."/>
            <person name="Mavromatis K."/>
            <person name="Pagani I."/>
            <person name="Ivanova N."/>
            <person name="Ovchinnikova G."/>
            <person name="Zeytun A."/>
            <person name="Detter J.C."/>
            <person name="Han C."/>
            <person name="Land M."/>
            <person name="Hauser L."/>
            <person name="Markowitz V."/>
            <person name="Cheng J.-F."/>
            <person name="Hugenholtz P."/>
            <person name="Woyke T."/>
            <person name="Wu D."/>
            <person name="Pukall R."/>
            <person name="Gehrich-Schroeter G."/>
            <person name="Brambilla E."/>
            <person name="Klenk H.-P."/>
            <person name="Eisen J.A."/>
        </authorList>
    </citation>
    <scope>NUCLEOTIDE SEQUENCE [LARGE SCALE GENOMIC DNA]</scope>
    <source>
        <strain evidence="5">DSM 21211 / LMG 22137 / NRRL B-23946 / LB-34</strain>
    </source>
</reference>
<evidence type="ECO:0000256" key="2">
    <source>
        <dbReference type="SAM" id="Phobius"/>
    </source>
</evidence>
<gene>
    <name evidence="4" type="ordered locus">Deima_3072</name>
</gene>
<dbReference type="Gene3D" id="1.10.260.40">
    <property type="entry name" value="lambda repressor-like DNA-binding domains"/>
    <property type="match status" value="1"/>
</dbReference>
<dbReference type="EMBL" id="CP002454">
    <property type="protein sequence ID" value="ADV68701.1"/>
    <property type="molecule type" value="Genomic_DNA"/>
</dbReference>
<evidence type="ECO:0000256" key="1">
    <source>
        <dbReference type="SAM" id="MobiDB-lite"/>
    </source>
</evidence>
<dbReference type="SMART" id="SM00530">
    <property type="entry name" value="HTH_XRE"/>
    <property type="match status" value="1"/>
</dbReference>
<dbReference type="PANTHER" id="PTHR34475:SF1">
    <property type="entry name" value="CYTOSKELETON PROTEIN RODZ"/>
    <property type="match status" value="1"/>
</dbReference>
<evidence type="ECO:0000313" key="5">
    <source>
        <dbReference type="Proteomes" id="UP000008635"/>
    </source>
</evidence>
<dbReference type="Proteomes" id="UP000008635">
    <property type="component" value="Chromosome"/>
</dbReference>
<feature type="compositionally biased region" description="Low complexity" evidence="1">
    <location>
        <begin position="231"/>
        <end position="251"/>
    </location>
</feature>
<dbReference type="Pfam" id="PF13413">
    <property type="entry name" value="HTH_25"/>
    <property type="match status" value="1"/>
</dbReference>
<keyword evidence="2" id="KW-0812">Transmembrane</keyword>
<dbReference type="PROSITE" id="PS50943">
    <property type="entry name" value="HTH_CROC1"/>
    <property type="match status" value="1"/>
</dbReference>
<proteinExistence type="predicted"/>
<dbReference type="GO" id="GO:0003677">
    <property type="term" value="F:DNA binding"/>
    <property type="evidence" value="ECO:0007669"/>
    <property type="project" value="InterPro"/>
</dbReference>
<dbReference type="AlphaFoldDB" id="E8UC40"/>
<feature type="region of interest" description="Disordered" evidence="1">
    <location>
        <begin position="217"/>
        <end position="251"/>
    </location>
</feature>
<accession>E8UC40</accession>
<dbReference type="InterPro" id="IPR050400">
    <property type="entry name" value="Bact_Cytoskel_RodZ"/>
</dbReference>
<dbReference type="InterPro" id="IPR010982">
    <property type="entry name" value="Lambda_DNA-bd_dom_sf"/>
</dbReference>
<dbReference type="HOGENOM" id="CLU_047530_1_1_0"/>
<dbReference type="PANTHER" id="PTHR34475">
    <property type="match status" value="1"/>
</dbReference>
<dbReference type="Pfam" id="PF08308">
    <property type="entry name" value="PEGA"/>
    <property type="match status" value="1"/>
</dbReference>
<dbReference type="InterPro" id="IPR025194">
    <property type="entry name" value="RodZ-like_C"/>
</dbReference>
<keyword evidence="2" id="KW-1133">Transmembrane helix</keyword>
<organism evidence="4 5">
    <name type="scientific">Deinococcus maricopensis (strain DSM 21211 / LMG 22137 / NRRL B-23946 / LB-34)</name>
    <dbReference type="NCBI Taxonomy" id="709986"/>
    <lineage>
        <taxon>Bacteria</taxon>
        <taxon>Thermotogati</taxon>
        <taxon>Deinococcota</taxon>
        <taxon>Deinococci</taxon>
        <taxon>Deinococcales</taxon>
        <taxon>Deinococcaceae</taxon>
        <taxon>Deinococcus</taxon>
    </lineage>
</organism>
<dbReference type="RefSeq" id="WP_013558204.1">
    <property type="nucleotide sequence ID" value="NC_014958.1"/>
</dbReference>
<name>E8UC40_DEIML</name>
<reference evidence="4 5" key="1">
    <citation type="journal article" date="2011" name="Stand. Genomic Sci.">
        <title>Complete genome sequence of Deinococcus maricopensis type strain (LB-34).</title>
        <authorList>
            <person name="Pukall R."/>
            <person name="Zeytun A."/>
            <person name="Lucas S."/>
            <person name="Lapidus A."/>
            <person name="Hammon N."/>
            <person name="Deshpande S."/>
            <person name="Nolan M."/>
            <person name="Cheng J.F."/>
            <person name="Pitluck S."/>
            <person name="Liolios K."/>
            <person name="Pagani I."/>
            <person name="Mikhailova N."/>
            <person name="Ivanova N."/>
            <person name="Mavromatis K."/>
            <person name="Pati A."/>
            <person name="Tapia R."/>
            <person name="Han C."/>
            <person name="Goodwin L."/>
            <person name="Chen A."/>
            <person name="Palaniappan K."/>
            <person name="Land M."/>
            <person name="Hauser L."/>
            <person name="Chang Y.J."/>
            <person name="Jeffries C.D."/>
            <person name="Brambilla E.M."/>
            <person name="Rohde M."/>
            <person name="Goker M."/>
            <person name="Detter J.C."/>
            <person name="Woyke T."/>
            <person name="Bristow J."/>
            <person name="Eisen J.A."/>
            <person name="Markowitz V."/>
            <person name="Hugenholtz P."/>
            <person name="Kyrpides N.C."/>
            <person name="Klenk H.P."/>
        </authorList>
    </citation>
    <scope>NUCLEOTIDE SEQUENCE [LARGE SCALE GENOMIC DNA]</scope>
    <source>
        <strain evidence="5">DSM 21211 / LMG 22137 / NRRL B-23946 / LB-34</strain>
    </source>
</reference>
<dbReference type="Pfam" id="PF13464">
    <property type="entry name" value="RodZ_C"/>
    <property type="match status" value="1"/>
</dbReference>
<dbReference type="CDD" id="cd00093">
    <property type="entry name" value="HTH_XRE"/>
    <property type="match status" value="1"/>
</dbReference>
<dbReference type="KEGG" id="dmr:Deima_3072"/>
<keyword evidence="2" id="KW-0472">Membrane</keyword>
<keyword evidence="5" id="KW-1185">Reference proteome</keyword>
<dbReference type="eggNOG" id="COG1426">
    <property type="taxonomic scope" value="Bacteria"/>
</dbReference>
<evidence type="ECO:0000313" key="4">
    <source>
        <dbReference type="EMBL" id="ADV68701.1"/>
    </source>
</evidence>
<feature type="transmembrane region" description="Helical" evidence="2">
    <location>
        <begin position="97"/>
        <end position="121"/>
    </location>
</feature>